<dbReference type="Proteomes" id="UP000824238">
    <property type="component" value="Unassembled WGS sequence"/>
</dbReference>
<dbReference type="EMBL" id="DVHH01000168">
    <property type="protein sequence ID" value="HIR55321.1"/>
    <property type="molecule type" value="Genomic_DNA"/>
</dbReference>
<protein>
    <submittedName>
        <fullName evidence="3">Uncharacterized protein</fullName>
    </submittedName>
</protein>
<evidence type="ECO:0000256" key="2">
    <source>
        <dbReference type="SAM" id="Phobius"/>
    </source>
</evidence>
<feature type="transmembrane region" description="Helical" evidence="2">
    <location>
        <begin position="158"/>
        <end position="177"/>
    </location>
</feature>
<name>A0A9D1DM22_9FIRM</name>
<sequence>MRKLALTMTCTACVFSAFGVFARWLQNMTAFEENGLYIPGSLWGIVLTLLYIAGAAVFFGFTRYYKKNLSLACAPDPGVAFAGSGLLHKLIYLAVALIMAAGSVMLLITAGDAEAPLGMDFSGLLRILALLGLLAAGGFLGLAGGANGSEAPDGSPKQAGFCLASTLPIALCCFWLIVSYRQDAVTSVVWSYAPEILAISCSLLAFYYVAGHAYGRARPFATIFFCSLGAFLCFVTLPDERLIAQQIMFVGMAGMQLFLSWMLISGLRRREEILSRYPNAPATEDLDDEVPPPRPEDEFEPMGPGSEEGEDSFVELPEEYIGPGTAETKDGEEK</sequence>
<feature type="transmembrane region" description="Helical" evidence="2">
    <location>
        <begin position="243"/>
        <end position="264"/>
    </location>
</feature>
<comment type="caution">
    <text evidence="3">The sequence shown here is derived from an EMBL/GenBank/DDBJ whole genome shotgun (WGS) entry which is preliminary data.</text>
</comment>
<keyword evidence="2" id="KW-0472">Membrane</keyword>
<gene>
    <name evidence="3" type="ORF">IAD36_07010</name>
</gene>
<dbReference type="AlphaFoldDB" id="A0A9D1DM22"/>
<reference evidence="3" key="1">
    <citation type="submission" date="2020-10" db="EMBL/GenBank/DDBJ databases">
        <authorList>
            <person name="Gilroy R."/>
        </authorList>
    </citation>
    <scope>NUCLEOTIDE SEQUENCE</scope>
    <source>
        <strain evidence="3">ChiGjej3B3-7149</strain>
    </source>
</reference>
<feature type="transmembrane region" description="Helical" evidence="2">
    <location>
        <begin position="123"/>
        <end position="146"/>
    </location>
</feature>
<evidence type="ECO:0000313" key="3">
    <source>
        <dbReference type="EMBL" id="HIR55321.1"/>
    </source>
</evidence>
<evidence type="ECO:0000313" key="4">
    <source>
        <dbReference type="Proteomes" id="UP000824238"/>
    </source>
</evidence>
<proteinExistence type="predicted"/>
<evidence type="ECO:0000256" key="1">
    <source>
        <dbReference type="SAM" id="MobiDB-lite"/>
    </source>
</evidence>
<accession>A0A9D1DM22</accession>
<keyword evidence="2" id="KW-1133">Transmembrane helix</keyword>
<feature type="transmembrane region" description="Helical" evidence="2">
    <location>
        <begin position="189"/>
        <end position="208"/>
    </location>
</feature>
<feature type="transmembrane region" description="Helical" evidence="2">
    <location>
        <begin position="90"/>
        <end position="111"/>
    </location>
</feature>
<reference evidence="3" key="2">
    <citation type="journal article" date="2021" name="PeerJ">
        <title>Extensive microbial diversity within the chicken gut microbiome revealed by metagenomics and culture.</title>
        <authorList>
            <person name="Gilroy R."/>
            <person name="Ravi A."/>
            <person name="Getino M."/>
            <person name="Pursley I."/>
            <person name="Horton D.L."/>
            <person name="Alikhan N.F."/>
            <person name="Baker D."/>
            <person name="Gharbi K."/>
            <person name="Hall N."/>
            <person name="Watson M."/>
            <person name="Adriaenssens E.M."/>
            <person name="Foster-Nyarko E."/>
            <person name="Jarju S."/>
            <person name="Secka A."/>
            <person name="Antonio M."/>
            <person name="Oren A."/>
            <person name="Chaudhuri R.R."/>
            <person name="La Ragione R."/>
            <person name="Hildebrand F."/>
            <person name="Pallen M.J."/>
        </authorList>
    </citation>
    <scope>NUCLEOTIDE SEQUENCE</scope>
    <source>
        <strain evidence="3">ChiGjej3B3-7149</strain>
    </source>
</reference>
<feature type="transmembrane region" description="Helical" evidence="2">
    <location>
        <begin position="38"/>
        <end position="61"/>
    </location>
</feature>
<feature type="region of interest" description="Disordered" evidence="1">
    <location>
        <begin position="278"/>
        <end position="334"/>
    </location>
</feature>
<organism evidence="3 4">
    <name type="scientific">Candidatus Scatomorpha intestinigallinarum</name>
    <dbReference type="NCBI Taxonomy" id="2840923"/>
    <lineage>
        <taxon>Bacteria</taxon>
        <taxon>Bacillati</taxon>
        <taxon>Bacillota</taxon>
        <taxon>Clostridia</taxon>
        <taxon>Eubacteriales</taxon>
        <taxon>Candidatus Scatomorpha</taxon>
    </lineage>
</organism>
<feature type="compositionally biased region" description="Acidic residues" evidence="1">
    <location>
        <begin position="307"/>
        <end position="318"/>
    </location>
</feature>
<feature type="transmembrane region" description="Helical" evidence="2">
    <location>
        <begin position="220"/>
        <end position="237"/>
    </location>
</feature>
<keyword evidence="2" id="KW-0812">Transmembrane</keyword>